<proteinExistence type="predicted"/>
<dbReference type="AlphaFoldDB" id="Q5IFQ4"/>
<gene>
    <name evidence="1" type="primary">CYP P450</name>
</gene>
<reference evidence="1" key="1">
    <citation type="submission" date="2004-08" db="EMBL/GenBank/DDBJ databases">
        <title>Isolation and characterization of cytochrome P450 genes in barley.</title>
        <authorList>
            <person name="Nguyen D.-L."/>
        </authorList>
    </citation>
    <scope>NUCLEOTIDE SEQUENCE</scope>
    <source>
        <tissue evidence="1">Seedling</tissue>
    </source>
</reference>
<dbReference type="InterPro" id="IPR036396">
    <property type="entry name" value="Cyt_P450_sf"/>
</dbReference>
<dbReference type="Pfam" id="PF00067">
    <property type="entry name" value="p450"/>
    <property type="match status" value="1"/>
</dbReference>
<protein>
    <submittedName>
        <fullName evidence="1">Cytochrome P450</fullName>
    </submittedName>
</protein>
<dbReference type="EMBL" id="AY738340">
    <property type="protein sequence ID" value="AAW52243.1"/>
    <property type="molecule type" value="Genomic_DNA"/>
</dbReference>
<dbReference type="GO" id="GO:0005506">
    <property type="term" value="F:iron ion binding"/>
    <property type="evidence" value="ECO:0007669"/>
    <property type="project" value="InterPro"/>
</dbReference>
<feature type="non-terminal residue" evidence="1">
    <location>
        <position position="1"/>
    </location>
</feature>
<evidence type="ECO:0000313" key="1">
    <source>
        <dbReference type="EMBL" id="AAW52243.1"/>
    </source>
</evidence>
<dbReference type="GO" id="GO:0020037">
    <property type="term" value="F:heme binding"/>
    <property type="evidence" value="ECO:0007669"/>
    <property type="project" value="InterPro"/>
</dbReference>
<organism evidence="1">
    <name type="scientific">Hordeum vulgare subsp. vulgare</name>
    <name type="common">Domesticated barley</name>
    <dbReference type="NCBI Taxonomy" id="112509"/>
    <lineage>
        <taxon>Eukaryota</taxon>
        <taxon>Viridiplantae</taxon>
        <taxon>Streptophyta</taxon>
        <taxon>Embryophyta</taxon>
        <taxon>Tracheophyta</taxon>
        <taxon>Spermatophyta</taxon>
        <taxon>Magnoliopsida</taxon>
        <taxon>Liliopsida</taxon>
        <taxon>Poales</taxon>
        <taxon>Poaceae</taxon>
        <taxon>BOP clade</taxon>
        <taxon>Pooideae</taxon>
        <taxon>Triticodae</taxon>
        <taxon>Triticeae</taxon>
        <taxon>Hordeinae</taxon>
        <taxon>Hordeum</taxon>
    </lineage>
</organism>
<dbReference type="GO" id="GO:0004497">
    <property type="term" value="F:monooxygenase activity"/>
    <property type="evidence" value="ECO:0007669"/>
    <property type="project" value="InterPro"/>
</dbReference>
<dbReference type="Gene3D" id="1.10.630.10">
    <property type="entry name" value="Cytochrome P450"/>
    <property type="match status" value="1"/>
</dbReference>
<dbReference type="SUPFAM" id="SSF48264">
    <property type="entry name" value="Cytochrome P450"/>
    <property type="match status" value="1"/>
</dbReference>
<accession>Q5IFQ4</accession>
<dbReference type="InterPro" id="IPR001128">
    <property type="entry name" value="Cyt_P450"/>
</dbReference>
<sequence>EFRPERFENDSTNYGGTYFEFIPFGPGNRLC</sequence>
<dbReference type="GO" id="GO:0016705">
    <property type="term" value="F:oxidoreductase activity, acting on paired donors, with incorporation or reduction of molecular oxygen"/>
    <property type="evidence" value="ECO:0007669"/>
    <property type="project" value="InterPro"/>
</dbReference>
<feature type="non-terminal residue" evidence="1">
    <location>
        <position position="31"/>
    </location>
</feature>
<name>Q5IFQ4_HORVV</name>